<dbReference type="Pfam" id="PF13499">
    <property type="entry name" value="EF-hand_7"/>
    <property type="match status" value="1"/>
</dbReference>
<feature type="region of interest" description="Disordered" evidence="10">
    <location>
        <begin position="1"/>
        <end position="31"/>
    </location>
</feature>
<dbReference type="InterPro" id="IPR040193">
    <property type="entry name" value="EFHC1/EFHC2/EFHB"/>
</dbReference>
<dbReference type="Proteomes" id="UP000515150">
    <property type="component" value="Chromosome 16"/>
</dbReference>
<evidence type="ECO:0000256" key="7">
    <source>
        <dbReference type="ARBA" id="ARBA00023069"/>
    </source>
</evidence>
<keyword evidence="6" id="KW-0282">Flagellum</keyword>
<dbReference type="PANTHER" id="PTHR12086">
    <property type="entry name" value="EF-HAND DOMAIN C-TERMINAL CONTAINING PROTEIN"/>
    <property type="match status" value="1"/>
</dbReference>
<dbReference type="RefSeq" id="XP_028985620.1">
    <property type="nucleotide sequence ID" value="XM_029129787.3"/>
</dbReference>
<dbReference type="AlphaFoldDB" id="A0A6P7KVK2"/>
<dbReference type="InterPro" id="IPR018247">
    <property type="entry name" value="EF_Hand_1_Ca_BS"/>
</dbReference>
<feature type="compositionally biased region" description="Polar residues" evidence="10">
    <location>
        <begin position="1"/>
        <end position="16"/>
    </location>
</feature>
<evidence type="ECO:0000256" key="5">
    <source>
        <dbReference type="ARBA" id="ARBA00022837"/>
    </source>
</evidence>
<dbReference type="OrthoDB" id="2096280at2759"/>
<dbReference type="FunCoup" id="A0A6P7KVK2">
    <property type="interactions" value="180"/>
</dbReference>
<name>A0A6P7KVK2_BETSP</name>
<keyword evidence="3" id="KW-0479">Metal-binding</keyword>
<evidence type="ECO:0000256" key="4">
    <source>
        <dbReference type="ARBA" id="ARBA00022737"/>
    </source>
</evidence>
<evidence type="ECO:0000256" key="9">
    <source>
        <dbReference type="ARBA" id="ARBA00023273"/>
    </source>
</evidence>
<evidence type="ECO:0000256" key="10">
    <source>
        <dbReference type="SAM" id="MobiDB-lite"/>
    </source>
</evidence>
<evidence type="ECO:0000313" key="12">
    <source>
        <dbReference type="Proteomes" id="UP000515150"/>
    </source>
</evidence>
<dbReference type="GeneID" id="114843334"/>
<dbReference type="InParanoid" id="A0A6P7KVK2"/>
<dbReference type="KEGG" id="bspl:114843334"/>
<proteinExistence type="predicted"/>
<keyword evidence="5" id="KW-0106">Calcium</keyword>
<evidence type="ECO:0000313" key="13">
    <source>
        <dbReference type="RefSeq" id="XP_028985620.1"/>
    </source>
</evidence>
<dbReference type="Pfam" id="PF25325">
    <property type="entry name" value="EF-hand_EFHB_C"/>
    <property type="match status" value="1"/>
</dbReference>
<keyword evidence="7" id="KW-0969">Cilium</keyword>
<evidence type="ECO:0000256" key="2">
    <source>
        <dbReference type="ARBA" id="ARBA00022490"/>
    </source>
</evidence>
<accession>A0A6P7KVK2</accession>
<keyword evidence="9" id="KW-0966">Cell projection</keyword>
<evidence type="ECO:0000256" key="8">
    <source>
        <dbReference type="ARBA" id="ARBA00023212"/>
    </source>
</evidence>
<feature type="compositionally biased region" description="Polar residues" evidence="10">
    <location>
        <begin position="248"/>
        <end position="269"/>
    </location>
</feature>
<comment type="subcellular location">
    <subcellularLocation>
        <location evidence="1">Cytoplasm</location>
        <location evidence="1">Cytoskeleton</location>
        <location evidence="1">Flagellum axoneme</location>
    </subcellularLocation>
</comment>
<dbReference type="InterPro" id="IPR057428">
    <property type="entry name" value="EFHB_EF-hand_C"/>
</dbReference>
<dbReference type="InterPro" id="IPR002048">
    <property type="entry name" value="EF_hand_dom"/>
</dbReference>
<feature type="domain" description="EF-hand" evidence="11">
    <location>
        <begin position="360"/>
        <end position="395"/>
    </location>
</feature>
<feature type="region of interest" description="Disordered" evidence="10">
    <location>
        <begin position="244"/>
        <end position="269"/>
    </location>
</feature>
<reference evidence="13" key="1">
    <citation type="submission" date="2025-08" db="UniProtKB">
        <authorList>
            <consortium name="RefSeq"/>
        </authorList>
    </citation>
    <scope>IDENTIFICATION</scope>
</reference>
<keyword evidence="4" id="KW-0677">Repeat</keyword>
<feature type="domain" description="EF-hand" evidence="11">
    <location>
        <begin position="324"/>
        <end position="359"/>
    </location>
</feature>
<protein>
    <submittedName>
        <fullName evidence="13">EF-hand domain-containing family member B isoform X1</fullName>
    </submittedName>
</protein>
<keyword evidence="8" id="KW-0206">Cytoskeleton</keyword>
<sequence>MSITNGQTTHQANYEQNIAVPRRPSRPRAGKLIPVGDRVQTCLQEVEGPLSPPAVRKFHGSSQPDPGTIRVHHGKANDPDVASTLVHGISTKSSLTGSSLLNPPPKTVFQHRLQELKEAVYLSSQRAPLGRSHDQQSGLPRWYNGTTTFGVKTLKGGDVREIINPSKTAEEVEREAQEGHKSLSRNTYFVGEQIDRKYDWSRCSKDSRFGILTPHFNDGRTLCRSLRWLGETQKFYNPKTVWKRSGNREATSPQTSKVSVSSDQRGNTLNLPPGHTFGILLPPDKYGAGDIIHSAEPGLYARGQDRQRSLISAVQHHLKKVNFHSFPSLLKAFRHYDKKGKGMIDKDDLQEVCRQFQLDVSDSVLNDLMDYCDADKDGFINFLEFANFLNWKDKMPISSREQRIILNECQESTAPANTEGTPESAYLPASKALIKTEDLEPVEPGSSLKTLRTLRRPRAVADHFITSSSLIGPVSAGPHTSGESEDIRTYGIPSVRFDLPAPRIKRVSDTTNYGDTSTAANLLHPSIHALRGVHEEDFFCSRTKNEIAEIFRNVGVSLSEETFEEAWKLASMKQPSGEVCVEDFRNTLKEIKAI</sequence>
<dbReference type="SUPFAM" id="SSF47473">
    <property type="entry name" value="EF-hand"/>
    <property type="match status" value="1"/>
</dbReference>
<evidence type="ECO:0000256" key="1">
    <source>
        <dbReference type="ARBA" id="ARBA00004611"/>
    </source>
</evidence>
<keyword evidence="12" id="KW-1185">Reference proteome</keyword>
<dbReference type="GO" id="GO:0005509">
    <property type="term" value="F:calcium ion binding"/>
    <property type="evidence" value="ECO:0007669"/>
    <property type="project" value="InterPro"/>
</dbReference>
<dbReference type="InterPro" id="IPR011992">
    <property type="entry name" value="EF-hand-dom_pair"/>
</dbReference>
<dbReference type="CTD" id="151651"/>
<dbReference type="CDD" id="cd00051">
    <property type="entry name" value="EFh"/>
    <property type="match status" value="1"/>
</dbReference>
<evidence type="ECO:0000256" key="6">
    <source>
        <dbReference type="ARBA" id="ARBA00022846"/>
    </source>
</evidence>
<organism evidence="12 13">
    <name type="scientific">Betta splendens</name>
    <name type="common">Siamese fighting fish</name>
    <dbReference type="NCBI Taxonomy" id="158456"/>
    <lineage>
        <taxon>Eukaryota</taxon>
        <taxon>Metazoa</taxon>
        <taxon>Chordata</taxon>
        <taxon>Craniata</taxon>
        <taxon>Vertebrata</taxon>
        <taxon>Euteleostomi</taxon>
        <taxon>Actinopterygii</taxon>
        <taxon>Neopterygii</taxon>
        <taxon>Teleostei</taxon>
        <taxon>Neoteleostei</taxon>
        <taxon>Acanthomorphata</taxon>
        <taxon>Anabantaria</taxon>
        <taxon>Anabantiformes</taxon>
        <taxon>Anabantoidei</taxon>
        <taxon>Osphronemidae</taxon>
        <taxon>Betta</taxon>
    </lineage>
</organism>
<evidence type="ECO:0000256" key="3">
    <source>
        <dbReference type="ARBA" id="ARBA00022723"/>
    </source>
</evidence>
<dbReference type="PROSITE" id="PS50222">
    <property type="entry name" value="EF_HAND_2"/>
    <property type="match status" value="2"/>
</dbReference>
<gene>
    <name evidence="13" type="primary">efhb</name>
</gene>
<dbReference type="SMART" id="SM00054">
    <property type="entry name" value="EFh"/>
    <property type="match status" value="2"/>
</dbReference>
<evidence type="ECO:0000259" key="11">
    <source>
        <dbReference type="PROSITE" id="PS50222"/>
    </source>
</evidence>
<dbReference type="Gene3D" id="1.10.238.10">
    <property type="entry name" value="EF-hand"/>
    <property type="match status" value="1"/>
</dbReference>
<dbReference type="PANTHER" id="PTHR12086:SF12">
    <property type="entry name" value="EF-HAND DOMAIN-CONTAINING FAMILY MEMBER B"/>
    <property type="match status" value="1"/>
</dbReference>
<dbReference type="PROSITE" id="PS00018">
    <property type="entry name" value="EF_HAND_1"/>
    <property type="match status" value="1"/>
</dbReference>
<keyword evidence="2" id="KW-0963">Cytoplasm</keyword>